<feature type="region of interest" description="Disordered" evidence="1">
    <location>
        <begin position="87"/>
        <end position="196"/>
    </location>
</feature>
<reference evidence="2" key="1">
    <citation type="submission" date="2023-03" db="EMBL/GenBank/DDBJ databases">
        <authorList>
            <person name="Julca I."/>
        </authorList>
    </citation>
    <scope>NUCLEOTIDE SEQUENCE</scope>
</reference>
<dbReference type="EMBL" id="OX459120">
    <property type="protein sequence ID" value="CAI9099326.1"/>
    <property type="molecule type" value="Genomic_DNA"/>
</dbReference>
<keyword evidence="3" id="KW-1185">Reference proteome</keyword>
<feature type="region of interest" description="Disordered" evidence="1">
    <location>
        <begin position="306"/>
        <end position="365"/>
    </location>
</feature>
<accession>A0AAV1CUL6</accession>
<evidence type="ECO:0000313" key="2">
    <source>
        <dbReference type="EMBL" id="CAI9099326.1"/>
    </source>
</evidence>
<gene>
    <name evidence="2" type="ORF">OLC1_LOCUS9373</name>
</gene>
<name>A0AAV1CUL6_OLDCO</name>
<feature type="compositionally biased region" description="Basic and acidic residues" evidence="1">
    <location>
        <begin position="137"/>
        <end position="150"/>
    </location>
</feature>
<evidence type="ECO:0000256" key="1">
    <source>
        <dbReference type="SAM" id="MobiDB-lite"/>
    </source>
</evidence>
<protein>
    <submittedName>
        <fullName evidence="2">OLC1v1036122C1</fullName>
    </submittedName>
</protein>
<feature type="compositionally biased region" description="Acidic residues" evidence="1">
    <location>
        <begin position="306"/>
        <end position="318"/>
    </location>
</feature>
<sequence>MVEKNPKSGAKKIVEAYGGSKIWKPDYLFVKAPENFCVAWNYRETNDLEAIKDDWTDKEDEEVEEFEENLKKLMKYPKVMSSGNATSELYGDADPLNVVNSDEETSTTKPVVEKKKKKKRIVKDSKKGLRKKSKKNTPVEEKIESAKQGEKTIPPAIEESWIPPTEQSATPNVEEETRTVNEAGPSTKPPVVEKGKGPLEGNVTILPAQLFERGPSAAVYTFSPLAIDCPLLEDFATSLAKADSLKLMSTVMMNCTKCSRDLRQELVEARVERDQAVNEKDVALLCHWPGEELEVPEVPNKYIGTELEEDDDDYASEEGETHNSGAKKDGPPADENAGGAKGNDPPIERASESHPENTPHSQEAI</sequence>
<organism evidence="2 3">
    <name type="scientific">Oldenlandia corymbosa var. corymbosa</name>
    <dbReference type="NCBI Taxonomy" id="529605"/>
    <lineage>
        <taxon>Eukaryota</taxon>
        <taxon>Viridiplantae</taxon>
        <taxon>Streptophyta</taxon>
        <taxon>Embryophyta</taxon>
        <taxon>Tracheophyta</taxon>
        <taxon>Spermatophyta</taxon>
        <taxon>Magnoliopsida</taxon>
        <taxon>eudicotyledons</taxon>
        <taxon>Gunneridae</taxon>
        <taxon>Pentapetalae</taxon>
        <taxon>asterids</taxon>
        <taxon>lamiids</taxon>
        <taxon>Gentianales</taxon>
        <taxon>Rubiaceae</taxon>
        <taxon>Rubioideae</taxon>
        <taxon>Spermacoceae</taxon>
        <taxon>Hedyotis-Oldenlandia complex</taxon>
        <taxon>Oldenlandia</taxon>
    </lineage>
</organism>
<dbReference type="Proteomes" id="UP001161247">
    <property type="component" value="Chromosome 3"/>
</dbReference>
<dbReference type="AlphaFoldDB" id="A0AAV1CUL6"/>
<feature type="compositionally biased region" description="Basic and acidic residues" evidence="1">
    <location>
        <begin position="346"/>
        <end position="357"/>
    </location>
</feature>
<proteinExistence type="predicted"/>
<evidence type="ECO:0000313" key="3">
    <source>
        <dbReference type="Proteomes" id="UP001161247"/>
    </source>
</evidence>